<evidence type="ECO:0000313" key="1">
    <source>
        <dbReference type="EMBL" id="MBB6576464.1"/>
    </source>
</evidence>
<protein>
    <submittedName>
        <fullName evidence="1">Uncharacterized protein</fullName>
    </submittedName>
</protein>
<sequence length="75" mass="8354">MKSASLPITSREAAMQQLTAVVQPALPASLSVLSRIETAFVNWQAKRLAEIPAERLWAQAMQDTRSFAEIRRSAR</sequence>
<proteinExistence type="predicted"/>
<dbReference type="Proteomes" id="UP000562492">
    <property type="component" value="Unassembled WGS sequence"/>
</dbReference>
<comment type="caution">
    <text evidence="1">The sequence shown here is derived from an EMBL/GenBank/DDBJ whole genome shotgun (WGS) entry which is preliminary data.</text>
</comment>
<name>A0ABR6RBE6_9BURK</name>
<accession>A0ABR6RBE6</accession>
<organism evidence="1 2">
    <name type="scientific">Comamonas odontotermitis</name>
    <dbReference type="NCBI Taxonomy" id="379895"/>
    <lineage>
        <taxon>Bacteria</taxon>
        <taxon>Pseudomonadati</taxon>
        <taxon>Pseudomonadota</taxon>
        <taxon>Betaproteobacteria</taxon>
        <taxon>Burkholderiales</taxon>
        <taxon>Comamonadaceae</taxon>
        <taxon>Comamonas</taxon>
    </lineage>
</organism>
<dbReference type="RefSeq" id="WP_184704947.1">
    <property type="nucleotide sequence ID" value="NZ_JACHKZ010000002.1"/>
</dbReference>
<keyword evidence="2" id="KW-1185">Reference proteome</keyword>
<reference evidence="1 2" key="1">
    <citation type="submission" date="2020-08" db="EMBL/GenBank/DDBJ databases">
        <title>Functional genomics of gut bacteria from endangered species of beetles.</title>
        <authorList>
            <person name="Carlos-Shanley C."/>
        </authorList>
    </citation>
    <scope>NUCLEOTIDE SEQUENCE [LARGE SCALE GENOMIC DNA]</scope>
    <source>
        <strain evidence="1 2">S00124</strain>
    </source>
</reference>
<evidence type="ECO:0000313" key="2">
    <source>
        <dbReference type="Proteomes" id="UP000562492"/>
    </source>
</evidence>
<dbReference type="EMBL" id="JACHKZ010000002">
    <property type="protein sequence ID" value="MBB6576464.1"/>
    <property type="molecule type" value="Genomic_DNA"/>
</dbReference>
<gene>
    <name evidence="1" type="ORF">HNP33_000512</name>
</gene>